<comment type="caution">
    <text evidence="1">The sequence shown here is derived from an EMBL/GenBank/DDBJ whole genome shotgun (WGS) entry which is preliminary data.</text>
</comment>
<evidence type="ECO:0000313" key="1">
    <source>
        <dbReference type="EMBL" id="CAG9608045.1"/>
    </source>
</evidence>
<dbReference type="AlphaFoldDB" id="A0A9C7G9N8"/>
<protein>
    <recommendedName>
        <fullName evidence="3">Phage portal protein</fullName>
    </recommendedName>
</protein>
<evidence type="ECO:0000313" key="2">
    <source>
        <dbReference type="Proteomes" id="UP000789845"/>
    </source>
</evidence>
<dbReference type="NCBIfam" id="TIGR01537">
    <property type="entry name" value="portal_HK97"/>
    <property type="match status" value="1"/>
</dbReference>
<keyword evidence="2" id="KW-1185">Reference proteome</keyword>
<accession>A0A9C7G9N8</accession>
<name>A0A9C7G9N8_9BACI</name>
<gene>
    <name evidence="1" type="ORF">NEOCIP111885_01737</name>
</gene>
<proteinExistence type="predicted"/>
<dbReference type="Pfam" id="PF04860">
    <property type="entry name" value="Phage_portal"/>
    <property type="match status" value="1"/>
</dbReference>
<evidence type="ECO:0008006" key="3">
    <source>
        <dbReference type="Google" id="ProtNLM"/>
    </source>
</evidence>
<organism evidence="1 2">
    <name type="scientific">Pseudoneobacillus rhizosphaerae</name>
    <dbReference type="NCBI Taxonomy" id="2880968"/>
    <lineage>
        <taxon>Bacteria</taxon>
        <taxon>Bacillati</taxon>
        <taxon>Bacillota</taxon>
        <taxon>Bacilli</taxon>
        <taxon>Bacillales</taxon>
        <taxon>Bacillaceae</taxon>
        <taxon>Pseudoneobacillus</taxon>
    </lineage>
</organism>
<dbReference type="InterPro" id="IPR006944">
    <property type="entry name" value="Phage/GTA_portal"/>
</dbReference>
<dbReference type="EMBL" id="CAKJTG010000008">
    <property type="protein sequence ID" value="CAG9608045.1"/>
    <property type="molecule type" value="Genomic_DNA"/>
</dbReference>
<dbReference type="InterPro" id="IPR006427">
    <property type="entry name" value="Portal_HK97"/>
</dbReference>
<reference evidence="1" key="1">
    <citation type="submission" date="2021-10" db="EMBL/GenBank/DDBJ databases">
        <authorList>
            <person name="Criscuolo A."/>
        </authorList>
    </citation>
    <scope>NUCLEOTIDE SEQUENCE</scope>
    <source>
        <strain evidence="1">CIP111885</strain>
    </source>
</reference>
<sequence>MGLLDFVKNRNKELEYMFDFDLIDGTSEKIHMKKLAIQICVDMIARTISQSDFRIKNGKEIIKDELYYRLNVRPNKNQTASTFWQQLVHKLIKENEVLVIKTDDDDLLIADAFTRAEYALYEDNFKDVVVKNFEFKRTFKMSEVLYLEYTNEKLTTLLDSLYTDYGELFGKIIEFQKRKGQIRGLVDVEAILEKNEKGQEKLQNYINKIYKAFSEKSVAIVPQQKGFKLEESKQSQQNHPVEEVNKVTDGFLYQVANALGIPIALLKGEMADVEKQTRNYMNFCIGPFIKKIKDEGDAKFIEKADFLKGKRMDIRKISYNNIFDVATSVDKLRSSGVMNGNELREELGLEREDDPMLEKYVMTKNYSESVEGGEK</sequence>
<dbReference type="Proteomes" id="UP000789845">
    <property type="component" value="Unassembled WGS sequence"/>
</dbReference>